<evidence type="ECO:0000313" key="4">
    <source>
        <dbReference type="Proteomes" id="UP000799778"/>
    </source>
</evidence>
<evidence type="ECO:0000256" key="2">
    <source>
        <dbReference type="SAM" id="MobiDB-lite"/>
    </source>
</evidence>
<sequence>MSQNQPYPGTGLSSSRHAPSPLRNEIFSTFPAAVPTRGQALTIAPKEQIEYNPDAQLAIKQNLQLKDAVSGYLEEYNGFVSTMAEATHKLLTLIRESANSGGPTDKTAVEAMDKLWQELKRLFGKVQQVKDIMPNFLEQQKENMSLYHNSMMNENMHDVQEELNMQYKKVNIQHSLILEHQASFKRYKDQTEEKLQQLTELTERASRLNLEKGLFRAEIEKYQKQIEEIKSGGEKHSKETAELSKELNAIREAKSALEKDCDEARKAIAELKQRTEKGNQELRNVHSKELAEANTQLKNALFKHDTLKTHSATLEKKSADFEKEAKQKEEELNMAKDKFNNQSLEFSKLFRQLTEKTTYVSSLQNEVKRLDKEVQEAKKNAAQAPWEDLQKQVADLSAEKSKLESELEKFKEQTPGIEEKLSKSIAETEALKRSNKKLQRDNDELETEANDLAAKISVLKATQKNGTTDTSALQEENKKLRSDIEKLQADQGQGTTPPGLEDLEGLGLKLRTFEAQHTKLTEDVAAWKGLAHRSYEEFKKLAAEYEEVKGFKDECIKKDAQIEKLTAELKSNKLSNDMAGMDNKDAEYWKAKYEGVLSQY</sequence>
<dbReference type="GeneID" id="54288546"/>
<dbReference type="EMBL" id="ML978070">
    <property type="protein sequence ID" value="KAF2014961.1"/>
    <property type="molecule type" value="Genomic_DNA"/>
</dbReference>
<dbReference type="OrthoDB" id="3945906at2759"/>
<feature type="coiled-coil region" evidence="1">
    <location>
        <begin position="311"/>
        <end position="490"/>
    </location>
</feature>
<proteinExistence type="predicted"/>
<dbReference type="Gene3D" id="1.10.287.1490">
    <property type="match status" value="1"/>
</dbReference>
<protein>
    <submittedName>
        <fullName evidence="3">Uncharacterized protein</fullName>
    </submittedName>
</protein>
<feature type="coiled-coil region" evidence="1">
    <location>
        <begin position="184"/>
        <end position="211"/>
    </location>
</feature>
<feature type="coiled-coil region" evidence="1">
    <location>
        <begin position="240"/>
        <end position="281"/>
    </location>
</feature>
<keyword evidence="4" id="KW-1185">Reference proteome</keyword>
<name>A0A6A5XQC5_9PLEO</name>
<reference evidence="3" key="1">
    <citation type="journal article" date="2020" name="Stud. Mycol.">
        <title>101 Dothideomycetes genomes: a test case for predicting lifestyles and emergence of pathogens.</title>
        <authorList>
            <person name="Haridas S."/>
            <person name="Albert R."/>
            <person name="Binder M."/>
            <person name="Bloem J."/>
            <person name="Labutti K."/>
            <person name="Salamov A."/>
            <person name="Andreopoulos B."/>
            <person name="Baker S."/>
            <person name="Barry K."/>
            <person name="Bills G."/>
            <person name="Bluhm B."/>
            <person name="Cannon C."/>
            <person name="Castanera R."/>
            <person name="Culley D."/>
            <person name="Daum C."/>
            <person name="Ezra D."/>
            <person name="Gonzalez J."/>
            <person name="Henrissat B."/>
            <person name="Kuo A."/>
            <person name="Liang C."/>
            <person name="Lipzen A."/>
            <person name="Lutzoni F."/>
            <person name="Magnuson J."/>
            <person name="Mondo S."/>
            <person name="Nolan M."/>
            <person name="Ohm R."/>
            <person name="Pangilinan J."/>
            <person name="Park H.-J."/>
            <person name="Ramirez L."/>
            <person name="Alfaro M."/>
            <person name="Sun H."/>
            <person name="Tritt A."/>
            <person name="Yoshinaga Y."/>
            <person name="Zwiers L.-H."/>
            <person name="Turgeon B."/>
            <person name="Goodwin S."/>
            <person name="Spatafora J."/>
            <person name="Crous P."/>
            <person name="Grigoriev I."/>
        </authorList>
    </citation>
    <scope>NUCLEOTIDE SEQUENCE</scope>
    <source>
        <strain evidence="3">CBS 175.79</strain>
    </source>
</reference>
<dbReference type="RefSeq" id="XP_033383300.1">
    <property type="nucleotide sequence ID" value="XM_033531149.1"/>
</dbReference>
<keyword evidence="1" id="KW-0175">Coiled coil</keyword>
<gene>
    <name evidence="3" type="ORF">BU24DRAFT_451876</name>
</gene>
<accession>A0A6A5XQC5</accession>
<feature type="compositionally biased region" description="Polar residues" evidence="2">
    <location>
        <begin position="1"/>
        <end position="17"/>
    </location>
</feature>
<dbReference type="AlphaFoldDB" id="A0A6A5XQC5"/>
<feature type="region of interest" description="Disordered" evidence="2">
    <location>
        <begin position="1"/>
        <end position="21"/>
    </location>
</feature>
<evidence type="ECO:0000256" key="1">
    <source>
        <dbReference type="SAM" id="Coils"/>
    </source>
</evidence>
<evidence type="ECO:0000313" key="3">
    <source>
        <dbReference type="EMBL" id="KAF2014961.1"/>
    </source>
</evidence>
<organism evidence="3 4">
    <name type="scientific">Aaosphaeria arxii CBS 175.79</name>
    <dbReference type="NCBI Taxonomy" id="1450172"/>
    <lineage>
        <taxon>Eukaryota</taxon>
        <taxon>Fungi</taxon>
        <taxon>Dikarya</taxon>
        <taxon>Ascomycota</taxon>
        <taxon>Pezizomycotina</taxon>
        <taxon>Dothideomycetes</taxon>
        <taxon>Pleosporomycetidae</taxon>
        <taxon>Pleosporales</taxon>
        <taxon>Pleosporales incertae sedis</taxon>
        <taxon>Aaosphaeria</taxon>
    </lineage>
</organism>
<dbReference type="Proteomes" id="UP000799778">
    <property type="component" value="Unassembled WGS sequence"/>
</dbReference>